<proteinExistence type="predicted"/>
<keyword evidence="2" id="KW-1185">Reference proteome</keyword>
<evidence type="ECO:0000313" key="1">
    <source>
        <dbReference type="EMBL" id="KAI5658995.1"/>
    </source>
</evidence>
<reference evidence="2" key="1">
    <citation type="journal article" date="2023" name="Nat. Plants">
        <title>Single-cell RNA sequencing provides a high-resolution roadmap for understanding the multicellular compartmentation of specialized metabolism.</title>
        <authorList>
            <person name="Sun S."/>
            <person name="Shen X."/>
            <person name="Li Y."/>
            <person name="Li Y."/>
            <person name="Wang S."/>
            <person name="Li R."/>
            <person name="Zhang H."/>
            <person name="Shen G."/>
            <person name="Guo B."/>
            <person name="Wei J."/>
            <person name="Xu J."/>
            <person name="St-Pierre B."/>
            <person name="Chen S."/>
            <person name="Sun C."/>
        </authorList>
    </citation>
    <scope>NUCLEOTIDE SEQUENCE [LARGE SCALE GENOMIC DNA]</scope>
</reference>
<name>A0ACC0AF54_CATRO</name>
<protein>
    <submittedName>
        <fullName evidence="1">Uncharacterized protein</fullName>
    </submittedName>
</protein>
<dbReference type="EMBL" id="CM044706">
    <property type="protein sequence ID" value="KAI5658995.1"/>
    <property type="molecule type" value="Genomic_DNA"/>
</dbReference>
<accession>A0ACC0AF54</accession>
<gene>
    <name evidence="1" type="ORF">M9H77_27788</name>
</gene>
<organism evidence="1 2">
    <name type="scientific">Catharanthus roseus</name>
    <name type="common">Madagascar periwinkle</name>
    <name type="synonym">Vinca rosea</name>
    <dbReference type="NCBI Taxonomy" id="4058"/>
    <lineage>
        <taxon>Eukaryota</taxon>
        <taxon>Viridiplantae</taxon>
        <taxon>Streptophyta</taxon>
        <taxon>Embryophyta</taxon>
        <taxon>Tracheophyta</taxon>
        <taxon>Spermatophyta</taxon>
        <taxon>Magnoliopsida</taxon>
        <taxon>eudicotyledons</taxon>
        <taxon>Gunneridae</taxon>
        <taxon>Pentapetalae</taxon>
        <taxon>asterids</taxon>
        <taxon>lamiids</taxon>
        <taxon>Gentianales</taxon>
        <taxon>Apocynaceae</taxon>
        <taxon>Rauvolfioideae</taxon>
        <taxon>Vinceae</taxon>
        <taxon>Catharanthinae</taxon>
        <taxon>Catharanthus</taxon>
    </lineage>
</organism>
<comment type="caution">
    <text evidence="1">The sequence shown here is derived from an EMBL/GenBank/DDBJ whole genome shotgun (WGS) entry which is preliminary data.</text>
</comment>
<sequence length="221" mass="24193">MKGRLKTNSTNRDKSHWEYVSIAHRKIESPVVQVLGLVAVQVLILVLVEEVGRLVAVGVGTEDVAVTNWEEGSTPLEYWMDTPNHLCVIANIFNLCAVFLARSESTTVLPLVSNIDEPAGTIFIRLIEELQHFIQLQLVDGCPLPPITGAMGISSRYAKPLVAWRELPGHYSHWEYSQNSESSGECGGVSAKVPRATVPRQKCSSRRTSCCSAGGVPPEAR</sequence>
<dbReference type="Proteomes" id="UP001060085">
    <property type="component" value="Linkage Group LG06"/>
</dbReference>
<evidence type="ECO:0000313" key="2">
    <source>
        <dbReference type="Proteomes" id="UP001060085"/>
    </source>
</evidence>